<proteinExistence type="predicted"/>
<protein>
    <submittedName>
        <fullName evidence="1">Normal lung function maintenance, Low in Lung Cancer 1 protein</fullName>
    </submittedName>
</protein>
<reference evidence="1 2" key="1">
    <citation type="journal article" date="2024" name="BMC Genomics">
        <title>De novo assembly and annotation of Popillia japonica's genome with initial clues to its potential as an invasive pest.</title>
        <authorList>
            <person name="Cucini C."/>
            <person name="Boschi S."/>
            <person name="Funari R."/>
            <person name="Cardaioli E."/>
            <person name="Iannotti N."/>
            <person name="Marturano G."/>
            <person name="Paoli F."/>
            <person name="Bruttini M."/>
            <person name="Carapelli A."/>
            <person name="Frati F."/>
            <person name="Nardi F."/>
        </authorList>
    </citation>
    <scope>NUCLEOTIDE SEQUENCE [LARGE SCALE GENOMIC DNA]</scope>
    <source>
        <strain evidence="1">DMR45628</strain>
    </source>
</reference>
<dbReference type="Proteomes" id="UP001458880">
    <property type="component" value="Unassembled WGS sequence"/>
</dbReference>
<organism evidence="1 2">
    <name type="scientific">Popillia japonica</name>
    <name type="common">Japanese beetle</name>
    <dbReference type="NCBI Taxonomy" id="7064"/>
    <lineage>
        <taxon>Eukaryota</taxon>
        <taxon>Metazoa</taxon>
        <taxon>Ecdysozoa</taxon>
        <taxon>Arthropoda</taxon>
        <taxon>Hexapoda</taxon>
        <taxon>Insecta</taxon>
        <taxon>Pterygota</taxon>
        <taxon>Neoptera</taxon>
        <taxon>Endopterygota</taxon>
        <taxon>Coleoptera</taxon>
        <taxon>Polyphaga</taxon>
        <taxon>Scarabaeiformia</taxon>
        <taxon>Scarabaeidae</taxon>
        <taxon>Rutelinae</taxon>
        <taxon>Popillia</taxon>
    </lineage>
</organism>
<accession>A0AAW1JZ16</accession>
<dbReference type="InterPro" id="IPR020339">
    <property type="entry name" value="C20orf85-like"/>
</dbReference>
<comment type="caution">
    <text evidence="1">The sequence shown here is derived from an EMBL/GenBank/DDBJ whole genome shotgun (WGS) entry which is preliminary data.</text>
</comment>
<evidence type="ECO:0000313" key="1">
    <source>
        <dbReference type="EMBL" id="KAK9710109.1"/>
    </source>
</evidence>
<dbReference type="Pfam" id="PF14945">
    <property type="entry name" value="LLC1"/>
    <property type="match status" value="1"/>
</dbReference>
<sequence>MTANANQQLLQYVDNFVRKDGVIKEQVCLEKLTKYNYNRKWGYYTHLKEICLEIARERGIEKEYKRVTEFKRGRRIESTSNWDIPESSTVPTITSGEVGWRSSRLECNLERLGPLYISPRHTLAPPGTEPEPKLTNIFLG</sequence>
<name>A0AAW1JZ16_POPJA</name>
<keyword evidence="2" id="KW-1185">Reference proteome</keyword>
<dbReference type="AlphaFoldDB" id="A0AAW1JZ16"/>
<evidence type="ECO:0000313" key="2">
    <source>
        <dbReference type="Proteomes" id="UP001458880"/>
    </source>
</evidence>
<dbReference type="EMBL" id="JASPKY010000298">
    <property type="protein sequence ID" value="KAK9710109.1"/>
    <property type="molecule type" value="Genomic_DNA"/>
</dbReference>
<gene>
    <name evidence="1" type="ORF">QE152_g26209</name>
</gene>